<keyword evidence="4" id="KW-1185">Reference proteome</keyword>
<dbReference type="OrthoDB" id="8450175at2"/>
<feature type="chain" id="PRO_5001615231" description="PepSY domain-containing protein" evidence="1">
    <location>
        <begin position="24"/>
        <end position="95"/>
    </location>
</feature>
<proteinExistence type="predicted"/>
<evidence type="ECO:0000313" key="4">
    <source>
        <dbReference type="Proteomes" id="UP000027100"/>
    </source>
</evidence>
<dbReference type="STRING" id="1280954.HPO_00360"/>
<reference evidence="3 4" key="1">
    <citation type="journal article" date="2014" name="Antonie Van Leeuwenhoek">
        <title>Hyphomonas beringensis sp. nov. and Hyphomonas chukchiensis sp. nov., isolated from surface seawater of the Bering Sea and Chukchi Sea.</title>
        <authorList>
            <person name="Li C."/>
            <person name="Lai Q."/>
            <person name="Li G."/>
            <person name="Dong C."/>
            <person name="Wang J."/>
            <person name="Liao Y."/>
            <person name="Shao Z."/>
        </authorList>
    </citation>
    <scope>NUCLEOTIDE SEQUENCE [LARGE SCALE GENOMIC DNA]</scope>
    <source>
        <strain evidence="3 4">PS728</strain>
    </source>
</reference>
<feature type="domain" description="PepSY" evidence="2">
    <location>
        <begin position="8"/>
        <end position="89"/>
    </location>
</feature>
<comment type="caution">
    <text evidence="3">The sequence shown here is derived from an EMBL/GenBank/DDBJ whole genome shotgun (WGS) entry which is preliminary data.</text>
</comment>
<evidence type="ECO:0000259" key="2">
    <source>
        <dbReference type="Pfam" id="PF13670"/>
    </source>
</evidence>
<evidence type="ECO:0000256" key="1">
    <source>
        <dbReference type="SAM" id="SignalP"/>
    </source>
</evidence>
<dbReference type="InterPro" id="IPR025711">
    <property type="entry name" value="PepSY"/>
</dbReference>
<gene>
    <name evidence="3" type="ORF">HPO_00360</name>
</gene>
<name>A0A062VD24_9PROT</name>
<dbReference type="Proteomes" id="UP000027100">
    <property type="component" value="Unassembled WGS sequence"/>
</dbReference>
<protein>
    <recommendedName>
        <fullName evidence="2">PepSY domain-containing protein</fullName>
    </recommendedName>
</protein>
<dbReference type="AlphaFoldDB" id="A0A062VD24"/>
<keyword evidence="1" id="KW-0732">Signal</keyword>
<dbReference type="RefSeq" id="WP_035593105.1">
    <property type="nucleotide sequence ID" value="NZ_ARYM01000001.1"/>
</dbReference>
<dbReference type="PATRIC" id="fig|1280954.3.peg.76"/>
<accession>A0A062VD24</accession>
<sequence length="95" mass="10144">MSRLRILFAALLIASGSAAPAIAQRGGDDRSFAGFQVSRATAVDIARAQGVQEVLRVEARRGVWRVEGRSSEGQKMTVEVDGMTGAVVRVDRSGR</sequence>
<dbReference type="EMBL" id="ARYM01000001">
    <property type="protein sequence ID" value="KDA00435.1"/>
    <property type="molecule type" value="Genomic_DNA"/>
</dbReference>
<evidence type="ECO:0000313" key="3">
    <source>
        <dbReference type="EMBL" id="KDA00435.1"/>
    </source>
</evidence>
<feature type="signal peptide" evidence="1">
    <location>
        <begin position="1"/>
        <end position="23"/>
    </location>
</feature>
<organism evidence="3 4">
    <name type="scientific">Hyphomonas polymorpha PS728</name>
    <dbReference type="NCBI Taxonomy" id="1280954"/>
    <lineage>
        <taxon>Bacteria</taxon>
        <taxon>Pseudomonadati</taxon>
        <taxon>Pseudomonadota</taxon>
        <taxon>Alphaproteobacteria</taxon>
        <taxon>Hyphomonadales</taxon>
        <taxon>Hyphomonadaceae</taxon>
        <taxon>Hyphomonas</taxon>
    </lineage>
</organism>
<dbReference type="Pfam" id="PF13670">
    <property type="entry name" value="PepSY_2"/>
    <property type="match status" value="1"/>
</dbReference>